<dbReference type="Gene3D" id="3.90.1200.10">
    <property type="match status" value="1"/>
</dbReference>
<name>A0ABQ3MH28_9PSEU</name>
<organism evidence="2 3">
    <name type="scientific">Lentzea cavernae</name>
    <dbReference type="NCBI Taxonomy" id="2020703"/>
    <lineage>
        <taxon>Bacteria</taxon>
        <taxon>Bacillati</taxon>
        <taxon>Actinomycetota</taxon>
        <taxon>Actinomycetes</taxon>
        <taxon>Pseudonocardiales</taxon>
        <taxon>Pseudonocardiaceae</taxon>
        <taxon>Lentzea</taxon>
    </lineage>
</organism>
<comment type="caution">
    <text evidence="2">The sequence shown here is derived from an EMBL/GenBank/DDBJ whole genome shotgun (WGS) entry which is preliminary data.</text>
</comment>
<gene>
    <name evidence="2" type="ORF">GCM10017774_48260</name>
</gene>
<proteinExistence type="predicted"/>
<evidence type="ECO:0000313" key="2">
    <source>
        <dbReference type="EMBL" id="GHH46071.1"/>
    </source>
</evidence>
<accession>A0ABQ3MH28</accession>
<evidence type="ECO:0000259" key="1">
    <source>
        <dbReference type="Pfam" id="PF01636"/>
    </source>
</evidence>
<dbReference type="InterPro" id="IPR011009">
    <property type="entry name" value="Kinase-like_dom_sf"/>
</dbReference>
<reference evidence="3" key="1">
    <citation type="journal article" date="2019" name="Int. J. Syst. Evol. Microbiol.">
        <title>The Global Catalogue of Microorganisms (GCM) 10K type strain sequencing project: providing services to taxonomists for standard genome sequencing and annotation.</title>
        <authorList>
            <consortium name="The Broad Institute Genomics Platform"/>
            <consortium name="The Broad Institute Genome Sequencing Center for Infectious Disease"/>
            <person name="Wu L."/>
            <person name="Ma J."/>
        </authorList>
    </citation>
    <scope>NUCLEOTIDE SEQUENCE [LARGE SCALE GENOMIC DNA]</scope>
    <source>
        <strain evidence="3">CGMCC 4.7367</strain>
    </source>
</reference>
<feature type="domain" description="Aminoglycoside phosphotransferase" evidence="1">
    <location>
        <begin position="220"/>
        <end position="309"/>
    </location>
</feature>
<dbReference type="Pfam" id="PF01636">
    <property type="entry name" value="APH"/>
    <property type="match status" value="1"/>
</dbReference>
<evidence type="ECO:0000313" key="3">
    <source>
        <dbReference type="Proteomes" id="UP000605568"/>
    </source>
</evidence>
<dbReference type="EMBL" id="BNAR01000007">
    <property type="protein sequence ID" value="GHH46071.1"/>
    <property type="molecule type" value="Genomic_DNA"/>
</dbReference>
<dbReference type="Proteomes" id="UP000605568">
    <property type="component" value="Unassembled WGS sequence"/>
</dbReference>
<sequence length="363" mass="39827">MGVLAVLWPDEPMSERPDRSAVALVSTPGGFTGRTRPFPVATPDWNHVEPVNTALRDLLGVETSVLRLISVEGGDAPFGGVVTYHVEAHDEPGRTHLDPADAPEPDAENRLLWARPGGPAELVGWADEVITRTGPAAQVRTWNLSSVHRLPTAGGPVWLKAVPPFFADEGTVIRLVAAHDPALVPEVLASAPHRVLMSQAEGTKCWPVTAAHVEEVVPRWVAVQHALAGEPRLRPSAVPMPDFGLPDTLTHGDFHPGNWLSSGVVIDWSDAVWGHPAFDACRLMEYAEPELHDLIRRVWSDAWLAHRPDSRPLEALEVAPRASRLHNAVKYQEFLDNIETSERIYHEGDPQVELREALRLVTP</sequence>
<protein>
    <recommendedName>
        <fullName evidence="1">Aminoglycoside phosphotransferase domain-containing protein</fullName>
    </recommendedName>
</protein>
<dbReference type="SUPFAM" id="SSF56112">
    <property type="entry name" value="Protein kinase-like (PK-like)"/>
    <property type="match status" value="1"/>
</dbReference>
<keyword evidence="3" id="KW-1185">Reference proteome</keyword>
<dbReference type="InterPro" id="IPR002575">
    <property type="entry name" value="Aminoglycoside_PTrfase"/>
</dbReference>